<organism evidence="2 3">
    <name type="scientific">Dendrothele bispora (strain CBS 962.96)</name>
    <dbReference type="NCBI Taxonomy" id="1314807"/>
    <lineage>
        <taxon>Eukaryota</taxon>
        <taxon>Fungi</taxon>
        <taxon>Dikarya</taxon>
        <taxon>Basidiomycota</taxon>
        <taxon>Agaricomycotina</taxon>
        <taxon>Agaricomycetes</taxon>
        <taxon>Agaricomycetidae</taxon>
        <taxon>Agaricales</taxon>
        <taxon>Agaricales incertae sedis</taxon>
        <taxon>Dendrothele</taxon>
    </lineage>
</organism>
<gene>
    <name evidence="2" type="ORF">K435DRAFT_834714</name>
</gene>
<dbReference type="OrthoDB" id="192148at2759"/>
<dbReference type="Proteomes" id="UP000297245">
    <property type="component" value="Unassembled WGS sequence"/>
</dbReference>
<evidence type="ECO:0000256" key="1">
    <source>
        <dbReference type="SAM" id="MobiDB-lite"/>
    </source>
</evidence>
<dbReference type="AlphaFoldDB" id="A0A4V4HI87"/>
<keyword evidence="3" id="KW-1185">Reference proteome</keyword>
<accession>A0A4V4HI87</accession>
<dbReference type="CDD" id="cd21037">
    <property type="entry name" value="MLKL_NTD"/>
    <property type="match status" value="1"/>
</dbReference>
<reference evidence="2 3" key="1">
    <citation type="journal article" date="2019" name="Nat. Ecol. Evol.">
        <title>Megaphylogeny resolves global patterns of mushroom evolution.</title>
        <authorList>
            <person name="Varga T."/>
            <person name="Krizsan K."/>
            <person name="Foldi C."/>
            <person name="Dima B."/>
            <person name="Sanchez-Garcia M."/>
            <person name="Sanchez-Ramirez S."/>
            <person name="Szollosi G.J."/>
            <person name="Szarkandi J.G."/>
            <person name="Papp V."/>
            <person name="Albert L."/>
            <person name="Andreopoulos W."/>
            <person name="Angelini C."/>
            <person name="Antonin V."/>
            <person name="Barry K.W."/>
            <person name="Bougher N.L."/>
            <person name="Buchanan P."/>
            <person name="Buyck B."/>
            <person name="Bense V."/>
            <person name="Catcheside P."/>
            <person name="Chovatia M."/>
            <person name="Cooper J."/>
            <person name="Damon W."/>
            <person name="Desjardin D."/>
            <person name="Finy P."/>
            <person name="Geml J."/>
            <person name="Haridas S."/>
            <person name="Hughes K."/>
            <person name="Justo A."/>
            <person name="Karasinski D."/>
            <person name="Kautmanova I."/>
            <person name="Kiss B."/>
            <person name="Kocsube S."/>
            <person name="Kotiranta H."/>
            <person name="LaButti K.M."/>
            <person name="Lechner B.E."/>
            <person name="Liimatainen K."/>
            <person name="Lipzen A."/>
            <person name="Lukacs Z."/>
            <person name="Mihaltcheva S."/>
            <person name="Morgado L.N."/>
            <person name="Niskanen T."/>
            <person name="Noordeloos M.E."/>
            <person name="Ohm R.A."/>
            <person name="Ortiz-Santana B."/>
            <person name="Ovrebo C."/>
            <person name="Racz N."/>
            <person name="Riley R."/>
            <person name="Savchenko A."/>
            <person name="Shiryaev A."/>
            <person name="Soop K."/>
            <person name="Spirin V."/>
            <person name="Szebenyi C."/>
            <person name="Tomsovsky M."/>
            <person name="Tulloss R.E."/>
            <person name="Uehling J."/>
            <person name="Grigoriev I.V."/>
            <person name="Vagvolgyi C."/>
            <person name="Papp T."/>
            <person name="Martin F.M."/>
            <person name="Miettinen O."/>
            <person name="Hibbett D.S."/>
            <person name="Nagy L.G."/>
        </authorList>
    </citation>
    <scope>NUCLEOTIDE SEQUENCE [LARGE SCALE GENOMIC DNA]</scope>
    <source>
        <strain evidence="2 3">CBS 962.96</strain>
    </source>
</reference>
<dbReference type="EMBL" id="ML179048">
    <property type="protein sequence ID" value="THV05636.1"/>
    <property type="molecule type" value="Genomic_DNA"/>
</dbReference>
<evidence type="ECO:0000313" key="2">
    <source>
        <dbReference type="EMBL" id="THV05636.1"/>
    </source>
</evidence>
<evidence type="ECO:0000313" key="3">
    <source>
        <dbReference type="Proteomes" id="UP000297245"/>
    </source>
</evidence>
<proteinExistence type="predicted"/>
<dbReference type="InterPro" id="IPR059179">
    <property type="entry name" value="MLKL-like_MCAfunc"/>
</dbReference>
<name>A0A4V4HI87_DENBC</name>
<feature type="region of interest" description="Disordered" evidence="1">
    <location>
        <begin position="243"/>
        <end position="274"/>
    </location>
</feature>
<protein>
    <submittedName>
        <fullName evidence="2">Uncharacterized protein</fullName>
    </submittedName>
</protein>
<sequence>MCKLLVKSREIQISLKFPEIRAAIISLRCVNYFHFRTKRQEEDSTKDYDEELLFLFYLFHRIGMTESPRPGLVAVTVTGQTVVFQDTAILALFPYASDAGTAIASTITAARDVNKRAFQRLTRDVCEVQSVVTSALQQAAEGGCKKDCAKNAGLNKQLQTLISILNPILQFARKRSLISRIGRVILTFKSDGSRIREYREQLEDTLDKFKSIMSSSAACCQEGMRGTLNTDNTVPQTQPLDEQLRSTSHVDAAPESTSPEETASQPQSSSQRNMCSHAGPVYFINNGDVYYYGHPGAHHR</sequence>